<comment type="caution">
    <text evidence="2">The sequence shown here is derived from an EMBL/GenBank/DDBJ whole genome shotgun (WGS) entry which is preliminary data.</text>
</comment>
<name>A0A2S9X699_9NEIS</name>
<dbReference type="EMBL" id="MTBD01000017">
    <property type="protein sequence ID" value="PRP71216.1"/>
    <property type="molecule type" value="Genomic_DNA"/>
</dbReference>
<protein>
    <submittedName>
        <fullName evidence="2">Uncharacterized protein</fullName>
    </submittedName>
</protein>
<evidence type="ECO:0000313" key="3">
    <source>
        <dbReference type="Proteomes" id="UP000239469"/>
    </source>
</evidence>
<dbReference type="Proteomes" id="UP000239469">
    <property type="component" value="Unassembled WGS sequence"/>
</dbReference>
<reference evidence="2 3" key="1">
    <citation type="submission" date="2017-01" db="EMBL/GenBank/DDBJ databases">
        <title>New insights into the genetic diversity of Chromobacterium isolated from tropical freshwater lake.</title>
        <authorList>
            <person name="Santos A.B."/>
            <person name="Nascimento A.M."/>
            <person name="Da Silva P.C."/>
        </authorList>
    </citation>
    <scope>NUCLEOTIDE SEQUENCE [LARGE SCALE GENOMIC DNA]</scope>
    <source>
        <strain evidence="2 3">56AF</strain>
    </source>
</reference>
<dbReference type="OrthoDB" id="8585683at2"/>
<gene>
    <name evidence="2" type="ORF">BUE93_08405</name>
</gene>
<feature type="region of interest" description="Disordered" evidence="1">
    <location>
        <begin position="22"/>
        <end position="46"/>
    </location>
</feature>
<evidence type="ECO:0000313" key="2">
    <source>
        <dbReference type="EMBL" id="PRP71216.1"/>
    </source>
</evidence>
<organism evidence="2 3">
    <name type="scientific">Chromobacterium amazonense</name>
    <dbReference type="NCBI Taxonomy" id="1382803"/>
    <lineage>
        <taxon>Bacteria</taxon>
        <taxon>Pseudomonadati</taxon>
        <taxon>Pseudomonadota</taxon>
        <taxon>Betaproteobacteria</taxon>
        <taxon>Neisseriales</taxon>
        <taxon>Chromobacteriaceae</taxon>
        <taxon>Chromobacterium</taxon>
    </lineage>
</organism>
<accession>A0A2S9X699</accession>
<proteinExistence type="predicted"/>
<feature type="region of interest" description="Disordered" evidence="1">
    <location>
        <begin position="509"/>
        <end position="531"/>
    </location>
</feature>
<dbReference type="RefSeq" id="WP_106076461.1">
    <property type="nucleotide sequence ID" value="NZ_MTBD01000017.1"/>
</dbReference>
<dbReference type="AlphaFoldDB" id="A0A2S9X699"/>
<sequence>MNLTPLFGAQNGLGRLRAISTSPKLADTNAPRADTPPLLDSKGVQVGSPESRFGMSRHSLQLLKAYDVRNISGRDLYDLVDVLAANHDIDPQLAADIRGNIDSNGWKTGVERNALQMYDDARDAVVAAVKSGKQLPRFADSSLRYQEKLLSLFKQLAGLHDALQKDARVETAAEGGARQAANLMRLDRWMASADRNQQQGLPLPPASKDTYFSITETMDALGIDVNPSHEDLTPSATLERARDGYRKWRDQHPGEMLVIELQTDKPNDAPAPAADAQPAAPLPQEDIQARAQDARQEKANLMAQAQYGMPIAMLQLIKSVDFNKVSAPQLKQYAGLLRDYGVISLDDADALTPFIRSGEGSPARYFHDDLADASQQVQESIESRDPELNNPQALARQMNRSANDKQALALITRLSQLHQQLQMDDRVQAISGDGLRQAEDLAAFQRWTQVEQKPVNRPDDAVPEFSSKDQAEGILRVLQRMGVALTPQQGNPGPSARLESAWKDYQAWRKQNPAAQPAMPLTPSARLDAYA</sequence>
<evidence type="ECO:0000256" key="1">
    <source>
        <dbReference type="SAM" id="MobiDB-lite"/>
    </source>
</evidence>